<organism evidence="1 2">
    <name type="scientific">Candidatus Magasanikbacteria bacterium RIFOXYD1_FULL_40_23</name>
    <dbReference type="NCBI Taxonomy" id="1798705"/>
    <lineage>
        <taxon>Bacteria</taxon>
        <taxon>Candidatus Magasanikiibacteriota</taxon>
    </lineage>
</organism>
<dbReference type="InterPro" id="IPR009045">
    <property type="entry name" value="Zn_M74/Hedgehog-like"/>
</dbReference>
<dbReference type="SUPFAM" id="SSF55166">
    <property type="entry name" value="Hedgehog/DD-peptidase"/>
    <property type="match status" value="1"/>
</dbReference>
<sequence length="224" mass="25460">MHVSEGSMLKLLVLFSFCLGLFVSSDAEAGRKRRKRSGVPIALQYSKAKQKQQNRAANKHKLTRIKNLSGVKKLIGTKGVQNLVLISSSTSSYYLDKDIGYLDPSNKVFYHYSCTFVKDFLDKEPAEAHRVTGKRSKITSLTRPTEYQVKLHKWKKGAIVGSKWWQQSSHSTCAAVDISFYKLGSSGKKWWRSRLIYLQSQGQVIAVEEKNQGHFHVMVLPTYK</sequence>
<dbReference type="InterPro" id="IPR043769">
    <property type="entry name" value="DUF5715"/>
</dbReference>
<protein>
    <submittedName>
        <fullName evidence="1">Uncharacterized protein</fullName>
    </submittedName>
</protein>
<accession>A0A1F6P8G7</accession>
<dbReference type="AlphaFoldDB" id="A0A1F6P8G7"/>
<comment type="caution">
    <text evidence="1">The sequence shown here is derived from an EMBL/GenBank/DDBJ whole genome shotgun (WGS) entry which is preliminary data.</text>
</comment>
<proteinExistence type="predicted"/>
<dbReference type="Proteomes" id="UP000176634">
    <property type="component" value="Unassembled WGS sequence"/>
</dbReference>
<reference evidence="1 2" key="1">
    <citation type="journal article" date="2016" name="Nat. Commun.">
        <title>Thousands of microbial genomes shed light on interconnected biogeochemical processes in an aquifer system.</title>
        <authorList>
            <person name="Anantharaman K."/>
            <person name="Brown C.T."/>
            <person name="Hug L.A."/>
            <person name="Sharon I."/>
            <person name="Castelle C.J."/>
            <person name="Probst A.J."/>
            <person name="Thomas B.C."/>
            <person name="Singh A."/>
            <person name="Wilkins M.J."/>
            <person name="Karaoz U."/>
            <person name="Brodie E.L."/>
            <person name="Williams K.H."/>
            <person name="Hubbard S.S."/>
            <person name="Banfield J.F."/>
        </authorList>
    </citation>
    <scope>NUCLEOTIDE SEQUENCE [LARGE SCALE GENOMIC DNA]</scope>
</reference>
<gene>
    <name evidence="1" type="ORF">A2563_00120</name>
</gene>
<dbReference type="Pfam" id="PF18979">
    <property type="entry name" value="DUF5715"/>
    <property type="match status" value="1"/>
</dbReference>
<dbReference type="STRING" id="1798705.A2563_00120"/>
<evidence type="ECO:0000313" key="2">
    <source>
        <dbReference type="Proteomes" id="UP000176634"/>
    </source>
</evidence>
<dbReference type="EMBL" id="MFRA01000007">
    <property type="protein sequence ID" value="OGH92234.1"/>
    <property type="molecule type" value="Genomic_DNA"/>
</dbReference>
<evidence type="ECO:0000313" key="1">
    <source>
        <dbReference type="EMBL" id="OGH92234.1"/>
    </source>
</evidence>
<name>A0A1F6P8G7_9BACT</name>